<feature type="region of interest" description="Disordered" evidence="10">
    <location>
        <begin position="220"/>
        <end position="270"/>
    </location>
</feature>
<dbReference type="SUPFAM" id="SSF54928">
    <property type="entry name" value="RNA-binding domain, RBD"/>
    <property type="match status" value="1"/>
</dbReference>
<evidence type="ECO:0000259" key="12">
    <source>
        <dbReference type="PROSITE" id="PS50199"/>
    </source>
</evidence>
<feature type="region of interest" description="Disordered" evidence="10">
    <location>
        <begin position="116"/>
        <end position="199"/>
    </location>
</feature>
<evidence type="ECO:0000256" key="7">
    <source>
        <dbReference type="ARBA" id="ARBA00023242"/>
    </source>
</evidence>
<dbReference type="InterPro" id="IPR035979">
    <property type="entry name" value="RBD_domain_sf"/>
</dbReference>
<sequence length="521" mass="54103">MFRKKSLIATEKSLGNDVSHWTTSAGSEQNVTWNFQSVVSASVRKAKGSRIAHHSNLGRSICEGRDKEEESTIQVASSPKRSSKNHLSVSVDGISSSFIQRSGTMTDSQYSNYQQQGYNQYSQPPPATGQDTSYPPPSTGGSSYNQYSQPPPNSGSNYSNYNSYSSNSGQDYQSPPQGSYSSQNSYSGGGSGDSSNNYGSSYSGGGGGGYNRNSGSYSGGGGGGGGGRYSDRGGYGDRSGGGYNSGGGRGGYNKGGYGDRNSGGGDGMVTQEDTIFVSGMDPSISEEEICQHFGAIGIIKHDKRTGKPKVWMYKDKNTGKSKGEATVTYDDQNAARSAISWFDGKDFKGSTIKVQMAQHKSNWQGNRMGGSRGGGGRGRGGGFGSRGGGGDRDDHHRGGGGDDRRDGGGRGGDWRCPNPDCGNTNFAWRDQCNLCKSAKPEGLGGYSGGGGGGGRGGGGRGGDRGSRGGFRNDRGGRGGDRGGRGGGGFRGGDRGGRGGRGGPMRGGSGRGDRDRDRQRPY</sequence>
<keyword evidence="6 8" id="KW-0694">RNA-binding</keyword>
<evidence type="ECO:0000256" key="6">
    <source>
        <dbReference type="ARBA" id="ARBA00022884"/>
    </source>
</evidence>
<dbReference type="InterPro" id="IPR001876">
    <property type="entry name" value="Znf_RanBP2"/>
</dbReference>
<keyword evidence="7" id="KW-0539">Nucleus</keyword>
<dbReference type="EMBL" id="JAANIA010000266">
    <property type="protein sequence ID" value="KAG5325688.1"/>
    <property type="molecule type" value="Genomic_DNA"/>
</dbReference>
<feature type="compositionally biased region" description="Gly residues" evidence="10">
    <location>
        <begin position="236"/>
        <end position="267"/>
    </location>
</feature>
<dbReference type="Pfam" id="PF00076">
    <property type="entry name" value="RRM_1"/>
    <property type="match status" value="1"/>
</dbReference>
<evidence type="ECO:0000256" key="10">
    <source>
        <dbReference type="SAM" id="MobiDB-lite"/>
    </source>
</evidence>
<evidence type="ECO:0000256" key="1">
    <source>
        <dbReference type="ARBA" id="ARBA00004123"/>
    </source>
</evidence>
<evidence type="ECO:0000313" key="13">
    <source>
        <dbReference type="EMBL" id="KAG5325688.1"/>
    </source>
</evidence>
<evidence type="ECO:0000256" key="2">
    <source>
        <dbReference type="ARBA" id="ARBA00008448"/>
    </source>
</evidence>
<feature type="compositionally biased region" description="Gly residues" evidence="10">
    <location>
        <begin position="367"/>
        <end position="388"/>
    </location>
</feature>
<organism evidence="13 14">
    <name type="scientific">Pseudoatta argentina</name>
    <dbReference type="NCBI Taxonomy" id="621737"/>
    <lineage>
        <taxon>Eukaryota</taxon>
        <taxon>Metazoa</taxon>
        <taxon>Ecdysozoa</taxon>
        <taxon>Arthropoda</taxon>
        <taxon>Hexapoda</taxon>
        <taxon>Insecta</taxon>
        <taxon>Pterygota</taxon>
        <taxon>Neoptera</taxon>
        <taxon>Endopterygota</taxon>
        <taxon>Hymenoptera</taxon>
        <taxon>Apocrita</taxon>
        <taxon>Aculeata</taxon>
        <taxon>Formicoidea</taxon>
        <taxon>Formicidae</taxon>
        <taxon>Myrmicinae</taxon>
        <taxon>Pseudoatta</taxon>
    </lineage>
</organism>
<dbReference type="InterPro" id="IPR000504">
    <property type="entry name" value="RRM_dom"/>
</dbReference>
<dbReference type="Proteomes" id="UP000668214">
    <property type="component" value="Unassembled WGS sequence"/>
</dbReference>
<feature type="domain" description="RanBP2-type" evidence="12">
    <location>
        <begin position="410"/>
        <end position="441"/>
    </location>
</feature>
<feature type="compositionally biased region" description="Gly residues" evidence="10">
    <location>
        <begin position="442"/>
        <end position="460"/>
    </location>
</feature>
<name>A0A836FVT8_9HYME</name>
<comment type="caution">
    <text evidence="13">The sequence shown here is derived from an EMBL/GenBank/DDBJ whole genome shotgun (WGS) entry which is preliminary data.</text>
</comment>
<evidence type="ECO:0000256" key="9">
    <source>
        <dbReference type="PROSITE-ProRule" id="PRU00322"/>
    </source>
</evidence>
<keyword evidence="5" id="KW-0862">Zinc</keyword>
<dbReference type="GO" id="GO:0005634">
    <property type="term" value="C:nucleus"/>
    <property type="evidence" value="ECO:0007669"/>
    <property type="project" value="UniProtKB-SubCell"/>
</dbReference>
<feature type="non-terminal residue" evidence="13">
    <location>
        <position position="521"/>
    </location>
</feature>
<accession>A0A836FVT8</accession>
<feature type="compositionally biased region" description="Basic and acidic residues" evidence="10">
    <location>
        <begin position="510"/>
        <end position="521"/>
    </location>
</feature>
<evidence type="ECO:0000256" key="3">
    <source>
        <dbReference type="ARBA" id="ARBA00022723"/>
    </source>
</evidence>
<keyword evidence="14" id="KW-1185">Reference proteome</keyword>
<feature type="compositionally biased region" description="Basic and acidic residues" evidence="10">
    <location>
        <begin position="389"/>
        <end position="408"/>
    </location>
</feature>
<dbReference type="Gene3D" id="4.10.1060.10">
    <property type="entry name" value="Zinc finger, RanBP2-type"/>
    <property type="match status" value="1"/>
</dbReference>
<feature type="compositionally biased region" description="Polar residues" evidence="10">
    <location>
        <begin position="72"/>
        <end position="88"/>
    </location>
</feature>
<gene>
    <name evidence="13" type="primary">Ewsr1</name>
    <name evidence="13" type="ORF">G6Z78_0001868</name>
</gene>
<evidence type="ECO:0000259" key="11">
    <source>
        <dbReference type="PROSITE" id="PS50102"/>
    </source>
</evidence>
<dbReference type="InterPro" id="IPR012677">
    <property type="entry name" value="Nucleotide-bd_a/b_plait_sf"/>
</dbReference>
<protein>
    <submittedName>
        <fullName evidence="13">EWS protein</fullName>
    </submittedName>
</protein>
<evidence type="ECO:0000256" key="5">
    <source>
        <dbReference type="ARBA" id="ARBA00022833"/>
    </source>
</evidence>
<evidence type="ECO:0000256" key="4">
    <source>
        <dbReference type="ARBA" id="ARBA00022771"/>
    </source>
</evidence>
<dbReference type="PROSITE" id="PS01358">
    <property type="entry name" value="ZF_RANBP2_1"/>
    <property type="match status" value="1"/>
</dbReference>
<keyword evidence="3" id="KW-0479">Metal-binding</keyword>
<dbReference type="GO" id="GO:0006355">
    <property type="term" value="P:regulation of DNA-templated transcription"/>
    <property type="evidence" value="ECO:0007669"/>
    <property type="project" value="InterPro"/>
</dbReference>
<dbReference type="PROSITE" id="PS50102">
    <property type="entry name" value="RRM"/>
    <property type="match status" value="1"/>
</dbReference>
<feature type="region of interest" description="Disordered" evidence="10">
    <location>
        <begin position="358"/>
        <end position="412"/>
    </location>
</feature>
<dbReference type="AlphaFoldDB" id="A0A836FVT8"/>
<dbReference type="GO" id="GO:0008270">
    <property type="term" value="F:zinc ion binding"/>
    <property type="evidence" value="ECO:0007669"/>
    <property type="project" value="UniProtKB-KW"/>
</dbReference>
<dbReference type="SUPFAM" id="SSF90209">
    <property type="entry name" value="Ran binding protein zinc finger-like"/>
    <property type="match status" value="1"/>
</dbReference>
<feature type="domain" description="RRM" evidence="11">
    <location>
        <begin position="273"/>
        <end position="359"/>
    </location>
</feature>
<feature type="region of interest" description="Disordered" evidence="10">
    <location>
        <begin position="62"/>
        <end position="88"/>
    </location>
</feature>
<dbReference type="SMART" id="SM00360">
    <property type="entry name" value="RRM"/>
    <property type="match status" value="1"/>
</dbReference>
<evidence type="ECO:0000313" key="14">
    <source>
        <dbReference type="Proteomes" id="UP000668214"/>
    </source>
</evidence>
<dbReference type="PANTHER" id="PTHR23238">
    <property type="entry name" value="RNA BINDING PROTEIN"/>
    <property type="match status" value="1"/>
</dbReference>
<dbReference type="InterPro" id="IPR034870">
    <property type="entry name" value="TET_fam"/>
</dbReference>
<keyword evidence="4 9" id="KW-0863">Zinc-finger</keyword>
<feature type="compositionally biased region" description="Low complexity" evidence="10">
    <location>
        <begin position="139"/>
        <end position="186"/>
    </location>
</feature>
<evidence type="ECO:0000256" key="8">
    <source>
        <dbReference type="PROSITE-ProRule" id="PRU00176"/>
    </source>
</evidence>
<feature type="non-terminal residue" evidence="13">
    <location>
        <position position="1"/>
    </location>
</feature>
<feature type="compositionally biased region" description="Gly residues" evidence="10">
    <location>
        <begin position="498"/>
        <end position="509"/>
    </location>
</feature>
<dbReference type="PROSITE" id="PS50199">
    <property type="entry name" value="ZF_RANBP2_2"/>
    <property type="match status" value="1"/>
</dbReference>
<feature type="region of interest" description="Disordered" evidence="10">
    <location>
        <begin position="438"/>
        <end position="521"/>
    </location>
</feature>
<comment type="similarity">
    <text evidence="2">Belongs to the RRM TET family.</text>
</comment>
<dbReference type="CDD" id="cd12534">
    <property type="entry name" value="RRM_SARFH"/>
    <property type="match status" value="1"/>
</dbReference>
<feature type="compositionally biased region" description="Basic and acidic residues" evidence="10">
    <location>
        <begin position="461"/>
        <end position="483"/>
    </location>
</feature>
<dbReference type="Gene3D" id="3.30.70.330">
    <property type="match status" value="1"/>
</dbReference>
<comment type="subcellular location">
    <subcellularLocation>
        <location evidence="1">Nucleus</location>
    </subcellularLocation>
</comment>
<reference evidence="13" key="1">
    <citation type="submission" date="2020-02" db="EMBL/GenBank/DDBJ databases">
        <title>Relaxed selection underlies rapid genomic changes in the transitions from sociality to social parasitism in ants.</title>
        <authorList>
            <person name="Bi X."/>
        </authorList>
    </citation>
    <scope>NUCLEOTIDE SEQUENCE</scope>
    <source>
        <strain evidence="13">BGI-DK2014c</strain>
        <tissue evidence="13">Whole body</tissue>
    </source>
</reference>
<proteinExistence type="inferred from homology"/>
<dbReference type="InterPro" id="IPR036443">
    <property type="entry name" value="Znf_RanBP2_sf"/>
</dbReference>
<dbReference type="GO" id="GO:0003723">
    <property type="term" value="F:RNA binding"/>
    <property type="evidence" value="ECO:0007669"/>
    <property type="project" value="UniProtKB-UniRule"/>
</dbReference>